<dbReference type="AlphaFoldDB" id="A0A9N9DHT4"/>
<keyword evidence="3" id="KW-1185">Reference proteome</keyword>
<reference evidence="2" key="1">
    <citation type="submission" date="2021-06" db="EMBL/GenBank/DDBJ databases">
        <authorList>
            <person name="Kallberg Y."/>
            <person name="Tangrot J."/>
            <person name="Rosling A."/>
        </authorList>
    </citation>
    <scope>NUCLEOTIDE SEQUENCE</scope>
    <source>
        <strain evidence="2">CL551</strain>
    </source>
</reference>
<proteinExistence type="predicted"/>
<evidence type="ECO:0000256" key="1">
    <source>
        <dbReference type="SAM" id="MobiDB-lite"/>
    </source>
</evidence>
<gene>
    <name evidence="2" type="ORF">AMORRO_LOCUS9540</name>
</gene>
<dbReference type="OrthoDB" id="2289688at2759"/>
<dbReference type="EMBL" id="CAJVPV010009450">
    <property type="protein sequence ID" value="CAG8641638.1"/>
    <property type="molecule type" value="Genomic_DNA"/>
</dbReference>
<evidence type="ECO:0000313" key="3">
    <source>
        <dbReference type="Proteomes" id="UP000789342"/>
    </source>
</evidence>
<accession>A0A9N9DHT4</accession>
<protein>
    <submittedName>
        <fullName evidence="2">2062_t:CDS:1</fullName>
    </submittedName>
</protein>
<name>A0A9N9DHT4_9GLOM</name>
<organism evidence="2 3">
    <name type="scientific">Acaulospora morrowiae</name>
    <dbReference type="NCBI Taxonomy" id="94023"/>
    <lineage>
        <taxon>Eukaryota</taxon>
        <taxon>Fungi</taxon>
        <taxon>Fungi incertae sedis</taxon>
        <taxon>Mucoromycota</taxon>
        <taxon>Glomeromycotina</taxon>
        <taxon>Glomeromycetes</taxon>
        <taxon>Diversisporales</taxon>
        <taxon>Acaulosporaceae</taxon>
        <taxon>Acaulospora</taxon>
    </lineage>
</organism>
<feature type="non-terminal residue" evidence="2">
    <location>
        <position position="1"/>
    </location>
</feature>
<feature type="region of interest" description="Disordered" evidence="1">
    <location>
        <begin position="1"/>
        <end position="37"/>
    </location>
</feature>
<sequence>MASKSCEEVKEEEGYYTGKQSGEETTNQKSVVEETTGQEEVSSLEVKTVEIEIPSSTIYLTVLKEVLILEEKKEFAIGEPKINMDNLIKEEQGKVAKLFETEKELFTGNLKELIQTDMIQYEIDTGDIKSIKQAPYKMAPNEYDYIRNELTKIKKQEL</sequence>
<comment type="caution">
    <text evidence="2">The sequence shown here is derived from an EMBL/GenBank/DDBJ whole genome shotgun (WGS) entry which is preliminary data.</text>
</comment>
<evidence type="ECO:0000313" key="2">
    <source>
        <dbReference type="EMBL" id="CAG8641638.1"/>
    </source>
</evidence>
<dbReference type="Proteomes" id="UP000789342">
    <property type="component" value="Unassembled WGS sequence"/>
</dbReference>
<feature type="compositionally biased region" description="Polar residues" evidence="1">
    <location>
        <begin position="18"/>
        <end position="37"/>
    </location>
</feature>